<dbReference type="PANTHER" id="PTHR39142">
    <property type="entry name" value="MID1P"/>
    <property type="match status" value="1"/>
</dbReference>
<dbReference type="InterPro" id="IPR024338">
    <property type="entry name" value="MID1/Yam8"/>
</dbReference>
<gene>
    <name evidence="1" type="ORF">FIBRA_00466</name>
</gene>
<evidence type="ECO:0008006" key="3">
    <source>
        <dbReference type="Google" id="ProtNLM"/>
    </source>
</evidence>
<dbReference type="GeneID" id="24093379"/>
<dbReference type="Pfam" id="PF12929">
    <property type="entry name" value="Mid1"/>
    <property type="match status" value="1"/>
</dbReference>
<dbReference type="GO" id="GO:0005262">
    <property type="term" value="F:calcium channel activity"/>
    <property type="evidence" value="ECO:0007669"/>
    <property type="project" value="InterPro"/>
</dbReference>
<keyword evidence="2" id="KW-1185">Reference proteome</keyword>
<evidence type="ECO:0000313" key="1">
    <source>
        <dbReference type="EMBL" id="CCL98468.1"/>
    </source>
</evidence>
<sequence>MDQDDATDGRVPTQLPAMRIRQTLFCLLQAWLTLAESQQLSLNQLYNFSTTPTSTTYSLPVSSSPLSVSVALCSSTTSNPPRFFVSNESGITPGPNNLGQANIYEIVLDADSLGSWTGSMSVSGMLAVYSSNQFPFEVGVSNNGPIHKVLDTLPLLGDSTANQVLLFSPPFSPPTFSVSTYPNYTFPPANLTFPTEPSSPPQFSIFIAPTSQALTSLPRTGCAMRASGGNIGLYEPSSSSEGLWLRDSDGWRWQWFVNGLTPQTNYTVYAVDNGTQVAGPIYFTTKSAAFACPILYSLPFCPSVSYAVPINSSNTAAGITAGELPEAVTENFLSGLTNFTVMLSTWACGRDLYSPIMTCTDCQAAYRTWLCLVSFPRCAEPPSSTTSFVSSKPTAQQVFPALQLQNASNPRNPNLPSFTQDYNAVLPCLEMCGAADRACPYFLGIKCPLAKYTASWSYGVGYIDSGEEGVMGGGSTGMAADRYGNVWCNAAGVL</sequence>
<dbReference type="HOGENOM" id="CLU_045143_0_0_1"/>
<proteinExistence type="predicted"/>
<dbReference type="Proteomes" id="UP000006352">
    <property type="component" value="Unassembled WGS sequence"/>
</dbReference>
<dbReference type="OrthoDB" id="5405745at2759"/>
<accession>J4G099</accession>
<dbReference type="PANTHER" id="PTHR39142:SF1">
    <property type="entry name" value="AEL197CP"/>
    <property type="match status" value="1"/>
</dbReference>
<dbReference type="GO" id="GO:0098703">
    <property type="term" value="P:calcium ion import across plasma membrane"/>
    <property type="evidence" value="ECO:0007669"/>
    <property type="project" value="InterPro"/>
</dbReference>
<dbReference type="InParanoid" id="J4G099"/>
<dbReference type="EMBL" id="HE796885">
    <property type="protein sequence ID" value="CCL98468.1"/>
    <property type="molecule type" value="Genomic_DNA"/>
</dbReference>
<name>J4G099_9APHY</name>
<dbReference type="RefSeq" id="XP_012177751.1">
    <property type="nucleotide sequence ID" value="XM_012322361.1"/>
</dbReference>
<organism evidence="1 2">
    <name type="scientific">Fibroporia radiculosa</name>
    <dbReference type="NCBI Taxonomy" id="599839"/>
    <lineage>
        <taxon>Eukaryota</taxon>
        <taxon>Fungi</taxon>
        <taxon>Dikarya</taxon>
        <taxon>Basidiomycota</taxon>
        <taxon>Agaricomycotina</taxon>
        <taxon>Agaricomycetes</taxon>
        <taxon>Polyporales</taxon>
        <taxon>Fibroporiaceae</taxon>
        <taxon>Fibroporia</taxon>
    </lineage>
</organism>
<evidence type="ECO:0000313" key="2">
    <source>
        <dbReference type="Proteomes" id="UP000006352"/>
    </source>
</evidence>
<dbReference type="STRING" id="599839.J4G099"/>
<dbReference type="FunCoup" id="J4G099">
    <property type="interactions" value="73"/>
</dbReference>
<protein>
    <recommendedName>
        <fullName evidence="3">FZ domain-containing protein</fullName>
    </recommendedName>
</protein>
<reference evidence="1 2" key="1">
    <citation type="journal article" date="2012" name="Appl. Environ. Microbiol.">
        <title>Short-read sequencing for genomic analysis of the brown rot fungus Fibroporia radiculosa.</title>
        <authorList>
            <person name="Tang J.D."/>
            <person name="Perkins A.D."/>
            <person name="Sonstegard T.S."/>
            <person name="Schroeder S.G."/>
            <person name="Burgess S.C."/>
            <person name="Diehl S.V."/>
        </authorList>
    </citation>
    <scope>NUCLEOTIDE SEQUENCE [LARGE SCALE GENOMIC DNA]</scope>
    <source>
        <strain evidence="1 2">TFFH 294</strain>
    </source>
</reference>
<dbReference type="AlphaFoldDB" id="J4G099"/>